<dbReference type="PANTHER" id="PTHR35312">
    <property type="entry name" value="OS07G0641800 PROTEIN"/>
    <property type="match status" value="1"/>
</dbReference>
<feature type="compositionally biased region" description="Polar residues" evidence="1">
    <location>
        <begin position="25"/>
        <end position="38"/>
    </location>
</feature>
<protein>
    <submittedName>
        <fullName evidence="2">Uncharacterized protein</fullName>
    </submittedName>
</protein>
<dbReference type="Proteomes" id="UP000729402">
    <property type="component" value="Unassembled WGS sequence"/>
</dbReference>
<evidence type="ECO:0000313" key="3">
    <source>
        <dbReference type="Proteomes" id="UP000729402"/>
    </source>
</evidence>
<dbReference type="PANTHER" id="PTHR35312:SF1">
    <property type="entry name" value="OS07G0641800 PROTEIN"/>
    <property type="match status" value="1"/>
</dbReference>
<reference evidence="2" key="2">
    <citation type="submission" date="2021-02" db="EMBL/GenBank/DDBJ databases">
        <authorList>
            <person name="Kimball J.A."/>
            <person name="Haas M.W."/>
            <person name="Macchietto M."/>
            <person name="Kono T."/>
            <person name="Duquette J."/>
            <person name="Shao M."/>
        </authorList>
    </citation>
    <scope>NUCLEOTIDE SEQUENCE</scope>
    <source>
        <tissue evidence="2">Fresh leaf tissue</tissue>
    </source>
</reference>
<accession>A0A8J5X7M8</accession>
<evidence type="ECO:0000256" key="1">
    <source>
        <dbReference type="SAM" id="MobiDB-lite"/>
    </source>
</evidence>
<sequence length="106" mass="12146">MDEKEFRRTLELFPVVRSRDYCAESGSSSKETTQQVQAQEAKGANKKDSSGTEDLFLRKLKMAAQKKVGATRAEFFCKAFEEAHKKLVYKELNLDAAQRFLNAYEK</sequence>
<dbReference type="AlphaFoldDB" id="A0A8J5X7M8"/>
<dbReference type="OrthoDB" id="1932122at2759"/>
<reference evidence="2" key="1">
    <citation type="journal article" date="2021" name="bioRxiv">
        <title>Whole Genome Assembly and Annotation of Northern Wild Rice, Zizania palustris L., Supports a Whole Genome Duplication in the Zizania Genus.</title>
        <authorList>
            <person name="Haas M."/>
            <person name="Kono T."/>
            <person name="Macchietto M."/>
            <person name="Millas R."/>
            <person name="McGilp L."/>
            <person name="Shao M."/>
            <person name="Duquette J."/>
            <person name="Hirsch C.N."/>
            <person name="Kimball J."/>
        </authorList>
    </citation>
    <scope>NUCLEOTIDE SEQUENCE</scope>
    <source>
        <tissue evidence="2">Fresh leaf tissue</tissue>
    </source>
</reference>
<feature type="region of interest" description="Disordered" evidence="1">
    <location>
        <begin position="24"/>
        <end position="50"/>
    </location>
</feature>
<comment type="caution">
    <text evidence="2">The sequence shown here is derived from an EMBL/GenBank/DDBJ whole genome shotgun (WGS) entry which is preliminary data.</text>
</comment>
<organism evidence="2 3">
    <name type="scientific">Zizania palustris</name>
    <name type="common">Northern wild rice</name>
    <dbReference type="NCBI Taxonomy" id="103762"/>
    <lineage>
        <taxon>Eukaryota</taxon>
        <taxon>Viridiplantae</taxon>
        <taxon>Streptophyta</taxon>
        <taxon>Embryophyta</taxon>
        <taxon>Tracheophyta</taxon>
        <taxon>Spermatophyta</taxon>
        <taxon>Magnoliopsida</taxon>
        <taxon>Liliopsida</taxon>
        <taxon>Poales</taxon>
        <taxon>Poaceae</taxon>
        <taxon>BOP clade</taxon>
        <taxon>Oryzoideae</taxon>
        <taxon>Oryzeae</taxon>
        <taxon>Zizaniinae</taxon>
        <taxon>Zizania</taxon>
    </lineage>
</organism>
<name>A0A8J5X7M8_ZIZPA</name>
<keyword evidence="3" id="KW-1185">Reference proteome</keyword>
<proteinExistence type="predicted"/>
<dbReference type="EMBL" id="JAAALK010000079">
    <property type="protein sequence ID" value="KAG8099247.1"/>
    <property type="molecule type" value="Genomic_DNA"/>
</dbReference>
<gene>
    <name evidence="2" type="ORF">GUJ93_ZPchr0013g37703</name>
</gene>
<evidence type="ECO:0000313" key="2">
    <source>
        <dbReference type="EMBL" id="KAG8099247.1"/>
    </source>
</evidence>